<evidence type="ECO:0000256" key="4">
    <source>
        <dbReference type="SAM" id="MobiDB-lite"/>
    </source>
</evidence>
<dbReference type="Pfam" id="PF22178">
    <property type="entry name" value="Gp5_trimer_C"/>
    <property type="match status" value="1"/>
</dbReference>
<evidence type="ECO:0000256" key="2">
    <source>
        <dbReference type="ARBA" id="ARBA00005558"/>
    </source>
</evidence>
<dbReference type="EMBL" id="NRSG01000485">
    <property type="protein sequence ID" value="MBK1662217.1"/>
    <property type="molecule type" value="Genomic_DNA"/>
</dbReference>
<keyword evidence="8" id="KW-1185">Reference proteome</keyword>
<feature type="domain" description="Gp5/Type VI secretion system Vgr protein OB-fold" evidence="5">
    <location>
        <begin position="434"/>
        <end position="503"/>
    </location>
</feature>
<dbReference type="NCBIfam" id="TIGR01646">
    <property type="entry name" value="vgr_GE"/>
    <property type="match status" value="1"/>
</dbReference>
<dbReference type="InterPro" id="IPR054030">
    <property type="entry name" value="Gp5_Vgr_C"/>
</dbReference>
<evidence type="ECO:0000313" key="8">
    <source>
        <dbReference type="Proteomes" id="UP000697995"/>
    </source>
</evidence>
<comment type="caution">
    <text evidence="7">The sequence shown here is derived from an EMBL/GenBank/DDBJ whole genome shotgun (WGS) entry which is preliminary data.</text>
</comment>
<dbReference type="SUPFAM" id="SSF69255">
    <property type="entry name" value="gp5 N-terminal domain-like"/>
    <property type="match status" value="1"/>
</dbReference>
<evidence type="ECO:0000259" key="5">
    <source>
        <dbReference type="Pfam" id="PF04717"/>
    </source>
</evidence>
<dbReference type="Gene3D" id="2.30.110.50">
    <property type="match status" value="1"/>
</dbReference>
<dbReference type="Gene3D" id="3.55.50.10">
    <property type="entry name" value="Baseplate protein-like domains"/>
    <property type="match status" value="1"/>
</dbReference>
<dbReference type="InterPro" id="IPR050708">
    <property type="entry name" value="T6SS_VgrG/RHS"/>
</dbReference>
<reference evidence="7 8" key="1">
    <citation type="journal article" date="2020" name="Microorganisms">
        <title>Osmotic Adaptation and Compatible Solute Biosynthesis of Phototrophic Bacteria as Revealed from Genome Analyses.</title>
        <authorList>
            <person name="Imhoff J.F."/>
            <person name="Rahn T."/>
            <person name="Kunzel S."/>
            <person name="Keller A."/>
            <person name="Neulinger S.C."/>
        </authorList>
    </citation>
    <scope>NUCLEOTIDE SEQUENCE [LARGE SCALE GENOMIC DNA]</scope>
    <source>
        <strain evidence="7 8">DSM 15382</strain>
    </source>
</reference>
<comment type="subcellular location">
    <subcellularLocation>
        <location evidence="1">Secreted</location>
    </subcellularLocation>
</comment>
<sequence>MPGPARRRRPPGRPGDGDPAAAATGRGGAAPARPRRGLRRPRGRSRPGGRGALPLRGRAMSAPQDLRQGSQYLSITTAAGEGALQLSRIRGREAMSEPFAYDLELYANGAGPSCASLIGTEASVAIKAADGTTRHIHGVLTGFGISGAWPDPGRTFFRARLEPKLALLDLTGDCRIFQSLSAVDIATQVLSGGGVTAVKKSLSAGYTARDYCVQWRESDLAFIRRLLEDEGIGFWFSHATSAHTLVLADSANAYTATPGTSTIHWRPDAGAGFEDDAAADCALELRLRPDSFGTDAWSFETPSAALYAKAAGSGSKRLLNDWDGRFASAAAGEKLAKLRLAAHEATAKLLRLRGSLRSLACGQSFTLAGHPRAELNGSWAVLSVTLDATPDCYEAEVVALPAATVFRPLPAVPRPRIASAQTAIVTGPAGEEIHTDKYGRVKVQFHWDRVGKADDTSSCWLRVVQGWAGTGFGAHFTPRVGTEVVIGFLDGDPDQPLVIGAVHNAERTLPYAMPANKTRSTIRTKSSPKGAADAANELRFEDKTGSEEVYLRAQKDLTVEVLNDVTETITHDRTTSIDNDDTLTVKQARKVTVSEGDESLTVSKGKRSVTVKGDETHTNSGDFTHKVSGDYSLTVGGDMTLTVTGKLTIKAASVAIEGSKGTVALKAATSLDLDANSNIALSANAKLSGTGKAGVSLSSTGQLDIKGAMANFKADAMGEVSAGGILTVKGALVKIN</sequence>
<dbReference type="Pfam" id="PF05954">
    <property type="entry name" value="Phage_GPD"/>
    <property type="match status" value="1"/>
</dbReference>
<dbReference type="InterPro" id="IPR006533">
    <property type="entry name" value="T6SS_Vgr_RhsGE"/>
</dbReference>
<dbReference type="SUPFAM" id="SSF69279">
    <property type="entry name" value="Phage tail proteins"/>
    <property type="match status" value="2"/>
</dbReference>
<feature type="compositionally biased region" description="Low complexity" evidence="4">
    <location>
        <begin position="17"/>
        <end position="32"/>
    </location>
</feature>
<dbReference type="SUPFAM" id="SSF69349">
    <property type="entry name" value="Phage fibre proteins"/>
    <property type="match status" value="1"/>
</dbReference>
<dbReference type="NCBIfam" id="TIGR03361">
    <property type="entry name" value="VI_Rhs_Vgr"/>
    <property type="match status" value="1"/>
</dbReference>
<dbReference type="InterPro" id="IPR017847">
    <property type="entry name" value="T6SS_RhsGE_Vgr_subset"/>
</dbReference>
<dbReference type="Pfam" id="PF04717">
    <property type="entry name" value="Phage_base_V"/>
    <property type="match status" value="1"/>
</dbReference>
<feature type="region of interest" description="Disordered" evidence="4">
    <location>
        <begin position="1"/>
        <end position="66"/>
    </location>
</feature>
<name>A0ABS1D5Q9_9PROT</name>
<dbReference type="InterPro" id="IPR037026">
    <property type="entry name" value="Vgr_OB-fold_dom_sf"/>
</dbReference>
<evidence type="ECO:0008006" key="9">
    <source>
        <dbReference type="Google" id="ProtNLM"/>
    </source>
</evidence>
<feature type="domain" description="Gp5/Type VI secretion system Vgr C-terminal trimerisation" evidence="6">
    <location>
        <begin position="520"/>
        <end position="617"/>
    </location>
</feature>
<protein>
    <recommendedName>
        <fullName evidence="9">Type VI secretion system tip protein VgrG</fullName>
    </recommendedName>
</protein>
<evidence type="ECO:0000256" key="3">
    <source>
        <dbReference type="ARBA" id="ARBA00022525"/>
    </source>
</evidence>
<evidence type="ECO:0000313" key="7">
    <source>
        <dbReference type="EMBL" id="MBK1662217.1"/>
    </source>
</evidence>
<comment type="similarity">
    <text evidence="2">Belongs to the VgrG protein family.</text>
</comment>
<keyword evidence="3" id="KW-0964">Secreted</keyword>
<dbReference type="InterPro" id="IPR006531">
    <property type="entry name" value="Gp5/Vgr_OB"/>
</dbReference>
<evidence type="ECO:0000256" key="1">
    <source>
        <dbReference type="ARBA" id="ARBA00004613"/>
    </source>
</evidence>
<dbReference type="Proteomes" id="UP000697995">
    <property type="component" value="Unassembled WGS sequence"/>
</dbReference>
<feature type="compositionally biased region" description="Basic residues" evidence="4">
    <location>
        <begin position="33"/>
        <end position="47"/>
    </location>
</feature>
<accession>A0ABS1D5Q9</accession>
<dbReference type="PANTHER" id="PTHR32305">
    <property type="match status" value="1"/>
</dbReference>
<feature type="compositionally biased region" description="Basic residues" evidence="4">
    <location>
        <begin position="1"/>
        <end position="11"/>
    </location>
</feature>
<organism evidence="7 8">
    <name type="scientific">Paracraurococcus ruber</name>
    <dbReference type="NCBI Taxonomy" id="77675"/>
    <lineage>
        <taxon>Bacteria</taxon>
        <taxon>Pseudomonadati</taxon>
        <taxon>Pseudomonadota</taxon>
        <taxon>Alphaproteobacteria</taxon>
        <taxon>Acetobacterales</taxon>
        <taxon>Roseomonadaceae</taxon>
        <taxon>Paracraurococcus</taxon>
    </lineage>
</organism>
<proteinExistence type="inferred from homology"/>
<dbReference type="Gene3D" id="2.40.50.230">
    <property type="entry name" value="Gp5 N-terminal domain"/>
    <property type="match status" value="1"/>
</dbReference>
<dbReference type="PANTHER" id="PTHR32305:SF15">
    <property type="entry name" value="PROTEIN RHSA-RELATED"/>
    <property type="match status" value="1"/>
</dbReference>
<gene>
    <name evidence="7" type="ORF">CKO45_28940</name>
</gene>
<dbReference type="Gene3D" id="4.10.220.110">
    <property type="match status" value="1"/>
</dbReference>
<evidence type="ECO:0000259" key="6">
    <source>
        <dbReference type="Pfam" id="PF22178"/>
    </source>
</evidence>